<dbReference type="Gene3D" id="3.30.300.160">
    <property type="entry name" value="Type II secretion system, protein E, N-terminal domain"/>
    <property type="match status" value="1"/>
</dbReference>
<keyword evidence="6" id="KW-1185">Reference proteome</keyword>
<comment type="similarity">
    <text evidence="1">Belongs to the GSP E family.</text>
</comment>
<dbReference type="InterPro" id="IPR001482">
    <property type="entry name" value="T2SS/T4SS_dom"/>
</dbReference>
<feature type="domain" description="AAA+ ATPase" evidence="4">
    <location>
        <begin position="320"/>
        <end position="441"/>
    </location>
</feature>
<comment type="caution">
    <text evidence="5">The sequence shown here is derived from an EMBL/GenBank/DDBJ whole genome shotgun (WGS) entry which is preliminary data.</text>
</comment>
<dbReference type="AlphaFoldDB" id="A0A5C5WIF1"/>
<dbReference type="RefSeq" id="WP_146516540.1">
    <property type="nucleotide sequence ID" value="NZ_SJPI01000002.1"/>
</dbReference>
<gene>
    <name evidence="5" type="ORF">Pla22_32610</name>
</gene>
<dbReference type="FunFam" id="3.30.300.160:FF:000002">
    <property type="entry name" value="Type II secretion system protein E"/>
    <property type="match status" value="1"/>
</dbReference>
<dbReference type="PANTHER" id="PTHR30258:SF1">
    <property type="entry name" value="PROTEIN TRANSPORT PROTEIN HOFB HOMOLOG"/>
    <property type="match status" value="1"/>
</dbReference>
<proteinExistence type="inferred from homology"/>
<dbReference type="InterPro" id="IPR003593">
    <property type="entry name" value="AAA+_ATPase"/>
</dbReference>
<accession>A0A5C5WIF1</accession>
<sequence>MSQAMHDFTDLLLKSGVISLDQLSEAEEVAKNTGADVGAVLVQMEYATPEEVAEALAKHHKIPYVDLRTVNIPEEVIELVPESVARENNVLPYLEEDGALTVLISDPFDLETIEKLRFILNRKIESVLAPKTAILGAINKYYGQVEGESADSMLQEFTDTAIDFTETDEGGDGGAMEDDDDNSAAPVIRLVNLMIAEAVQLRASDIHVEPFEDRVRIRYRIDGVCVERENAPKRMLSAIIARIKILAKIDISEKRRPTDGRIKITVGDKQLDLRVSIIPTNHGSSCVMRLLDKDNIKVGVRQLGLSERDFRNFNSLIRRPNGIILVTGPTGSGKTTTLYAALNALNRPDRKVITAEDPVEYYLPGINQVQVQHGIGLDFALIIRAMLRQAPNIILVGEMRDHETASMGIQASLTGHLVFSTLHTNDAPSAISRMVDIGVPSYMVASSVIAVLAQRLVRTICPRCKVRFQPSESVLAETGLPPELIKRAEFSRGKGCTYCGRSGYRGRIGIYELMLINSKMRELMFKGAGTQEIRINAIKNGMSTLYTDGMLKAIRGITSFEEVYRVAKKTEQEDLAFSNMMQDLDSL</sequence>
<evidence type="ECO:0000256" key="3">
    <source>
        <dbReference type="ARBA" id="ARBA00022840"/>
    </source>
</evidence>
<dbReference type="GO" id="GO:0005524">
    <property type="term" value="F:ATP binding"/>
    <property type="evidence" value="ECO:0007669"/>
    <property type="project" value="UniProtKB-KW"/>
</dbReference>
<dbReference type="GO" id="GO:0005886">
    <property type="term" value="C:plasma membrane"/>
    <property type="evidence" value="ECO:0007669"/>
    <property type="project" value="TreeGrafter"/>
</dbReference>
<evidence type="ECO:0000259" key="4">
    <source>
        <dbReference type="SMART" id="SM00382"/>
    </source>
</evidence>
<evidence type="ECO:0000313" key="5">
    <source>
        <dbReference type="EMBL" id="TWT50518.1"/>
    </source>
</evidence>
<dbReference type="SMART" id="SM00382">
    <property type="entry name" value="AAA"/>
    <property type="match status" value="1"/>
</dbReference>
<evidence type="ECO:0000313" key="6">
    <source>
        <dbReference type="Proteomes" id="UP000316598"/>
    </source>
</evidence>
<dbReference type="Pfam" id="PF00437">
    <property type="entry name" value="T2SSE"/>
    <property type="match status" value="1"/>
</dbReference>
<name>A0A5C5WIF1_9BACT</name>
<dbReference type="FunFam" id="3.40.50.300:FF:000398">
    <property type="entry name" value="Type IV pilus assembly ATPase PilB"/>
    <property type="match status" value="1"/>
</dbReference>
<dbReference type="Gene3D" id="3.40.50.300">
    <property type="entry name" value="P-loop containing nucleotide triphosphate hydrolases"/>
    <property type="match status" value="1"/>
</dbReference>
<dbReference type="EMBL" id="SJPI01000002">
    <property type="protein sequence ID" value="TWT50518.1"/>
    <property type="molecule type" value="Genomic_DNA"/>
</dbReference>
<dbReference type="Pfam" id="PF05157">
    <property type="entry name" value="MshEN"/>
    <property type="match status" value="1"/>
</dbReference>
<dbReference type="InterPro" id="IPR027417">
    <property type="entry name" value="P-loop_NTPase"/>
</dbReference>
<keyword evidence="3" id="KW-0067">ATP-binding</keyword>
<dbReference type="GO" id="GO:0016887">
    <property type="term" value="F:ATP hydrolysis activity"/>
    <property type="evidence" value="ECO:0007669"/>
    <property type="project" value="TreeGrafter"/>
</dbReference>
<dbReference type="InterPro" id="IPR037257">
    <property type="entry name" value="T2SS_E_N_sf"/>
</dbReference>
<dbReference type="PANTHER" id="PTHR30258">
    <property type="entry name" value="TYPE II SECRETION SYSTEM PROTEIN GSPE-RELATED"/>
    <property type="match status" value="1"/>
</dbReference>
<dbReference type="CDD" id="cd01129">
    <property type="entry name" value="PulE-GspE-like"/>
    <property type="match status" value="1"/>
</dbReference>
<organism evidence="5 6">
    <name type="scientific">Rubripirellula amarantea</name>
    <dbReference type="NCBI Taxonomy" id="2527999"/>
    <lineage>
        <taxon>Bacteria</taxon>
        <taxon>Pseudomonadati</taxon>
        <taxon>Planctomycetota</taxon>
        <taxon>Planctomycetia</taxon>
        <taxon>Pirellulales</taxon>
        <taxon>Pirellulaceae</taxon>
        <taxon>Rubripirellula</taxon>
    </lineage>
</organism>
<reference evidence="5 6" key="1">
    <citation type="submission" date="2019-02" db="EMBL/GenBank/DDBJ databases">
        <title>Deep-cultivation of Planctomycetes and their phenomic and genomic characterization uncovers novel biology.</title>
        <authorList>
            <person name="Wiegand S."/>
            <person name="Jogler M."/>
            <person name="Boedeker C."/>
            <person name="Pinto D."/>
            <person name="Vollmers J."/>
            <person name="Rivas-Marin E."/>
            <person name="Kohn T."/>
            <person name="Peeters S.H."/>
            <person name="Heuer A."/>
            <person name="Rast P."/>
            <person name="Oberbeckmann S."/>
            <person name="Bunk B."/>
            <person name="Jeske O."/>
            <person name="Meyerdierks A."/>
            <person name="Storesund J.E."/>
            <person name="Kallscheuer N."/>
            <person name="Luecker S."/>
            <person name="Lage O.M."/>
            <person name="Pohl T."/>
            <person name="Merkel B.J."/>
            <person name="Hornburger P."/>
            <person name="Mueller R.-W."/>
            <person name="Bruemmer F."/>
            <person name="Labrenz M."/>
            <person name="Spormann A.M."/>
            <person name="Op Den Camp H."/>
            <person name="Overmann J."/>
            <person name="Amann R."/>
            <person name="Jetten M.S.M."/>
            <person name="Mascher T."/>
            <person name="Medema M.H."/>
            <person name="Devos D.P."/>
            <person name="Kaster A.-K."/>
            <person name="Ovreas L."/>
            <person name="Rohde M."/>
            <person name="Galperin M.Y."/>
            <person name="Jogler C."/>
        </authorList>
    </citation>
    <scope>NUCLEOTIDE SEQUENCE [LARGE SCALE GENOMIC DNA]</scope>
    <source>
        <strain evidence="5 6">Pla22</strain>
    </source>
</reference>
<evidence type="ECO:0000256" key="1">
    <source>
        <dbReference type="ARBA" id="ARBA00006611"/>
    </source>
</evidence>
<dbReference type="SUPFAM" id="SSF160246">
    <property type="entry name" value="EspE N-terminal domain-like"/>
    <property type="match status" value="1"/>
</dbReference>
<dbReference type="FunFam" id="3.30.450.90:FF:000001">
    <property type="entry name" value="Type II secretion system ATPase GspE"/>
    <property type="match status" value="1"/>
</dbReference>
<dbReference type="SUPFAM" id="SSF52540">
    <property type="entry name" value="P-loop containing nucleoside triphosphate hydrolases"/>
    <property type="match status" value="1"/>
</dbReference>
<dbReference type="InterPro" id="IPR007831">
    <property type="entry name" value="T2SS_GspE_N"/>
</dbReference>
<dbReference type="OrthoDB" id="244550at2"/>
<dbReference type="Proteomes" id="UP000316598">
    <property type="component" value="Unassembled WGS sequence"/>
</dbReference>
<dbReference type="Gene3D" id="3.30.450.90">
    <property type="match status" value="1"/>
</dbReference>
<keyword evidence="2" id="KW-0547">Nucleotide-binding</keyword>
<protein>
    <submittedName>
        <fullName evidence="5">Type II/IV secretion system protein</fullName>
    </submittedName>
</protein>
<evidence type="ECO:0000256" key="2">
    <source>
        <dbReference type="ARBA" id="ARBA00022741"/>
    </source>
</evidence>